<evidence type="ECO:0000313" key="4">
    <source>
        <dbReference type="EMBL" id="CAD9355334.1"/>
    </source>
</evidence>
<feature type="compositionally biased region" description="Low complexity" evidence="1">
    <location>
        <begin position="96"/>
        <end position="110"/>
    </location>
</feature>
<proteinExistence type="predicted"/>
<feature type="transmembrane region" description="Helical" evidence="2">
    <location>
        <begin position="151"/>
        <end position="176"/>
    </location>
</feature>
<accession>A0A7S2ESW4</accession>
<name>A0A7S2ESW4_9STRA</name>
<feature type="compositionally biased region" description="Basic and acidic residues" evidence="1">
    <location>
        <begin position="117"/>
        <end position="134"/>
    </location>
</feature>
<organism evidence="4">
    <name type="scientific">Ditylum brightwellii</name>
    <dbReference type="NCBI Taxonomy" id="49249"/>
    <lineage>
        <taxon>Eukaryota</taxon>
        <taxon>Sar</taxon>
        <taxon>Stramenopiles</taxon>
        <taxon>Ochrophyta</taxon>
        <taxon>Bacillariophyta</taxon>
        <taxon>Mediophyceae</taxon>
        <taxon>Lithodesmiophycidae</taxon>
        <taxon>Lithodesmiales</taxon>
        <taxon>Lithodesmiaceae</taxon>
        <taxon>Ditylum</taxon>
    </lineage>
</organism>
<evidence type="ECO:0000256" key="1">
    <source>
        <dbReference type="SAM" id="MobiDB-lite"/>
    </source>
</evidence>
<keyword evidence="2" id="KW-0472">Membrane</keyword>
<feature type="chain" id="PRO_5031369125" description="DUF1279 domain-containing protein" evidence="3">
    <location>
        <begin position="17"/>
        <end position="243"/>
    </location>
</feature>
<dbReference type="EMBL" id="HBGN01037356">
    <property type="protein sequence ID" value="CAD9355334.1"/>
    <property type="molecule type" value="Transcribed_RNA"/>
</dbReference>
<gene>
    <name evidence="4" type="ORF">DBRI1063_LOCUS23949</name>
</gene>
<feature type="region of interest" description="Disordered" evidence="1">
    <location>
        <begin position="61"/>
        <end position="134"/>
    </location>
</feature>
<keyword evidence="2" id="KW-1133">Transmembrane helix</keyword>
<dbReference type="AlphaFoldDB" id="A0A7S2ESW4"/>
<feature type="signal peptide" evidence="3">
    <location>
        <begin position="1"/>
        <end position="16"/>
    </location>
</feature>
<keyword evidence="2" id="KW-0812">Transmembrane</keyword>
<sequence length="243" mass="26720">MKSCLLLLLLLRNASSLSNPRPNPMLSKGGIPGSGNAYLSSLERSTPSSPAAARDFGIANLQQQQQQEEESRELQASLLKESATRTTVETNGMPDLITELEQSSLSTTTINPPYETNQERRDKNNKEKDNNNNEEKENLLQQIKDAGIAGILSYGIVQIIFWVGSALVIIAGNFALTGHWPDFGNEEEMAKLSGEAFVYVNIARFSVPLQIGLALGGVPWIQSNIVDGFLKKSHQDEEEEEMD</sequence>
<evidence type="ECO:0000256" key="2">
    <source>
        <dbReference type="SAM" id="Phobius"/>
    </source>
</evidence>
<reference evidence="4" key="1">
    <citation type="submission" date="2021-01" db="EMBL/GenBank/DDBJ databases">
        <authorList>
            <person name="Corre E."/>
            <person name="Pelletier E."/>
            <person name="Niang G."/>
            <person name="Scheremetjew M."/>
            <person name="Finn R."/>
            <person name="Kale V."/>
            <person name="Holt S."/>
            <person name="Cochrane G."/>
            <person name="Meng A."/>
            <person name="Brown T."/>
            <person name="Cohen L."/>
        </authorList>
    </citation>
    <scope>NUCLEOTIDE SEQUENCE</scope>
    <source>
        <strain evidence="4">Pop2</strain>
    </source>
</reference>
<keyword evidence="3" id="KW-0732">Signal</keyword>
<protein>
    <recommendedName>
        <fullName evidence="5">DUF1279 domain-containing protein</fullName>
    </recommendedName>
</protein>
<evidence type="ECO:0008006" key="5">
    <source>
        <dbReference type="Google" id="ProtNLM"/>
    </source>
</evidence>
<evidence type="ECO:0000256" key="3">
    <source>
        <dbReference type="SAM" id="SignalP"/>
    </source>
</evidence>